<dbReference type="GO" id="GO:0003924">
    <property type="term" value="F:GTPase activity"/>
    <property type="evidence" value="ECO:0007669"/>
    <property type="project" value="InterPro"/>
</dbReference>
<comment type="caution">
    <text evidence="4">The sequence shown here is derived from an EMBL/GenBank/DDBJ whole genome shotgun (WGS) entry which is preliminary data.</text>
</comment>
<sequence length="278" mass="31274">MSNGEENTIFKRTALVLGKNGCGKTNLLSVFKSGVYFDAYNPSKPCLHPNLLSKQLVVDDSSHQEKLSQFKVEEQRVDFTLRDTNGEEEEDVLNALLHEAHVVMLCFAVDDPGSLEEVRAKWSPRIKESGSTVPTIVVACKVDLRKDPQVIERLRKTDQRPVPKFEGIAISLKLQPPPKFYVECSSKNDYGITDVLSVAAKACITELTTERRRIAKWRETKKKLVKALAMVLLWALAYYYLAYKLGGRGSPQNEGSVVKSGLRFAHCWIVRNSTICQQ</sequence>
<dbReference type="Pfam" id="PF00071">
    <property type="entry name" value="Ras"/>
    <property type="match status" value="1"/>
</dbReference>
<dbReference type="AlphaFoldDB" id="A0AAW0CTH9"/>
<dbReference type="PROSITE" id="PS51419">
    <property type="entry name" value="RAB"/>
    <property type="match status" value="1"/>
</dbReference>
<dbReference type="PRINTS" id="PR00449">
    <property type="entry name" value="RASTRNSFRMNG"/>
</dbReference>
<dbReference type="EMBL" id="JAYKXP010000029">
    <property type="protein sequence ID" value="KAK7043221.1"/>
    <property type="molecule type" value="Genomic_DNA"/>
</dbReference>
<protein>
    <recommendedName>
        <fullName evidence="6">Rho GTPase</fullName>
    </recommendedName>
</protein>
<accession>A0AAW0CTH9</accession>
<keyword evidence="3" id="KW-0812">Transmembrane</keyword>
<keyword evidence="5" id="KW-1185">Reference proteome</keyword>
<keyword evidence="3" id="KW-1133">Transmembrane helix</keyword>
<dbReference type="PROSITE" id="PS51420">
    <property type="entry name" value="RHO"/>
    <property type="match status" value="1"/>
</dbReference>
<reference evidence="4 5" key="1">
    <citation type="submission" date="2024-01" db="EMBL/GenBank/DDBJ databases">
        <title>A draft genome for a cacao thread blight-causing isolate of Paramarasmius palmivorus.</title>
        <authorList>
            <person name="Baruah I.K."/>
            <person name="Bukari Y."/>
            <person name="Amoako-Attah I."/>
            <person name="Meinhardt L.W."/>
            <person name="Bailey B.A."/>
            <person name="Cohen S.P."/>
        </authorList>
    </citation>
    <scope>NUCLEOTIDE SEQUENCE [LARGE SCALE GENOMIC DNA]</scope>
    <source>
        <strain evidence="4 5">GH-12</strain>
    </source>
</reference>
<dbReference type="Proteomes" id="UP001383192">
    <property type="component" value="Unassembled WGS sequence"/>
</dbReference>
<dbReference type="PROSITE" id="PS51421">
    <property type="entry name" value="RAS"/>
    <property type="match status" value="1"/>
</dbReference>
<proteinExistence type="predicted"/>
<keyword evidence="2" id="KW-0342">GTP-binding</keyword>
<dbReference type="SUPFAM" id="SSF52540">
    <property type="entry name" value="P-loop containing nucleoside triphosphate hydrolases"/>
    <property type="match status" value="1"/>
</dbReference>
<organism evidence="4 5">
    <name type="scientific">Paramarasmius palmivorus</name>
    <dbReference type="NCBI Taxonomy" id="297713"/>
    <lineage>
        <taxon>Eukaryota</taxon>
        <taxon>Fungi</taxon>
        <taxon>Dikarya</taxon>
        <taxon>Basidiomycota</taxon>
        <taxon>Agaricomycotina</taxon>
        <taxon>Agaricomycetes</taxon>
        <taxon>Agaricomycetidae</taxon>
        <taxon>Agaricales</taxon>
        <taxon>Marasmiineae</taxon>
        <taxon>Marasmiaceae</taxon>
        <taxon>Paramarasmius</taxon>
    </lineage>
</organism>
<dbReference type="SMART" id="SM00174">
    <property type="entry name" value="RHO"/>
    <property type="match status" value="1"/>
</dbReference>
<dbReference type="Gene3D" id="3.40.50.300">
    <property type="entry name" value="P-loop containing nucleotide triphosphate hydrolases"/>
    <property type="match status" value="1"/>
</dbReference>
<evidence type="ECO:0000313" key="4">
    <source>
        <dbReference type="EMBL" id="KAK7043221.1"/>
    </source>
</evidence>
<evidence type="ECO:0000256" key="1">
    <source>
        <dbReference type="ARBA" id="ARBA00022741"/>
    </source>
</evidence>
<dbReference type="PANTHER" id="PTHR24072">
    <property type="entry name" value="RHO FAMILY GTPASE"/>
    <property type="match status" value="1"/>
</dbReference>
<name>A0AAW0CTH9_9AGAR</name>
<gene>
    <name evidence="4" type="ORF">VNI00_008575</name>
</gene>
<dbReference type="SMART" id="SM00175">
    <property type="entry name" value="RAB"/>
    <property type="match status" value="1"/>
</dbReference>
<dbReference type="GO" id="GO:0005525">
    <property type="term" value="F:GTP binding"/>
    <property type="evidence" value="ECO:0007669"/>
    <property type="project" value="UniProtKB-KW"/>
</dbReference>
<dbReference type="InterPro" id="IPR001806">
    <property type="entry name" value="Small_GTPase"/>
</dbReference>
<evidence type="ECO:0000313" key="5">
    <source>
        <dbReference type="Proteomes" id="UP001383192"/>
    </source>
</evidence>
<feature type="transmembrane region" description="Helical" evidence="3">
    <location>
        <begin position="224"/>
        <end position="241"/>
    </location>
</feature>
<keyword evidence="3" id="KW-0472">Membrane</keyword>
<keyword evidence="1" id="KW-0547">Nucleotide-binding</keyword>
<evidence type="ECO:0008006" key="6">
    <source>
        <dbReference type="Google" id="ProtNLM"/>
    </source>
</evidence>
<evidence type="ECO:0000256" key="2">
    <source>
        <dbReference type="ARBA" id="ARBA00023134"/>
    </source>
</evidence>
<dbReference type="InterPro" id="IPR027417">
    <property type="entry name" value="P-loop_NTPase"/>
</dbReference>
<dbReference type="GO" id="GO:0007264">
    <property type="term" value="P:small GTPase-mediated signal transduction"/>
    <property type="evidence" value="ECO:0007669"/>
    <property type="project" value="InterPro"/>
</dbReference>
<dbReference type="InterPro" id="IPR003578">
    <property type="entry name" value="Small_GTPase_Rho"/>
</dbReference>
<evidence type="ECO:0000256" key="3">
    <source>
        <dbReference type="SAM" id="Phobius"/>
    </source>
</evidence>